<organism evidence="2 3">
    <name type="scientific">Phytophthora infestans (strain T30-4)</name>
    <name type="common">Potato late blight agent</name>
    <dbReference type="NCBI Taxonomy" id="403677"/>
    <lineage>
        <taxon>Eukaryota</taxon>
        <taxon>Sar</taxon>
        <taxon>Stramenopiles</taxon>
        <taxon>Oomycota</taxon>
        <taxon>Peronosporomycetes</taxon>
        <taxon>Peronosporales</taxon>
        <taxon>Peronosporaceae</taxon>
        <taxon>Phytophthora</taxon>
    </lineage>
</organism>
<evidence type="ECO:0000256" key="1">
    <source>
        <dbReference type="SAM" id="MobiDB-lite"/>
    </source>
</evidence>
<feature type="compositionally biased region" description="Basic and acidic residues" evidence="1">
    <location>
        <begin position="251"/>
        <end position="272"/>
    </location>
</feature>
<feature type="compositionally biased region" description="Basic and acidic residues" evidence="1">
    <location>
        <begin position="42"/>
        <end position="55"/>
    </location>
</feature>
<dbReference type="GeneID" id="9470053"/>
<name>D0P124_PHYIT</name>
<sequence length="278" mass="30333">MVLIIHPRYRQVSPPVAFKTAISANKSTAKQWGFEVGNLRPSNEDPRLGTSEKPKRSGSASPGAVGSGTTPAVNARSACGLEEATSGLAVSDGTLEVRDDLQNALEGIETSAFVQFGHVKAGADLRSLKDWITIIEVQCERTVPLEFLDLEFTRFVNAVDKLKATKEASQALEPQLADIQRHHDYSRSHLWEIEDNRGAFEDPDPNTSSLGFCGSGSQYQQSGILWICGHWVQGQGLGHSKEDEQTDGDDGSPKGPEDSRMADEGLEEDTRRALTRLR</sequence>
<evidence type="ECO:0000313" key="3">
    <source>
        <dbReference type="Proteomes" id="UP000006643"/>
    </source>
</evidence>
<dbReference type="Proteomes" id="UP000006643">
    <property type="component" value="Unassembled WGS sequence"/>
</dbReference>
<feature type="compositionally biased region" description="Low complexity" evidence="1">
    <location>
        <begin position="57"/>
        <end position="68"/>
    </location>
</feature>
<dbReference type="RefSeq" id="XP_002896002.1">
    <property type="nucleotide sequence ID" value="XM_002895956.1"/>
</dbReference>
<protein>
    <submittedName>
        <fullName evidence="2">Uncharacterized protein</fullName>
    </submittedName>
</protein>
<keyword evidence="3" id="KW-1185">Reference proteome</keyword>
<dbReference type="HOGENOM" id="CLU_1002763_0_0_1"/>
<dbReference type="VEuPathDB" id="FungiDB:PITG_20247"/>
<dbReference type="AlphaFoldDB" id="D0P124"/>
<dbReference type="KEGG" id="pif:PITG_20247"/>
<accession>D0P124</accession>
<gene>
    <name evidence="2" type="ORF">PITG_20247</name>
</gene>
<reference evidence="3" key="1">
    <citation type="journal article" date="2009" name="Nature">
        <title>Genome sequence and analysis of the Irish potato famine pathogen Phytophthora infestans.</title>
        <authorList>
            <consortium name="The Broad Institute Genome Sequencing Platform"/>
            <person name="Haas B.J."/>
            <person name="Kamoun S."/>
            <person name="Zody M.C."/>
            <person name="Jiang R.H."/>
            <person name="Handsaker R.E."/>
            <person name="Cano L.M."/>
            <person name="Grabherr M."/>
            <person name="Kodira C.D."/>
            <person name="Raffaele S."/>
            <person name="Torto-Alalibo T."/>
            <person name="Bozkurt T.O."/>
            <person name="Ah-Fong A.M."/>
            <person name="Alvarado L."/>
            <person name="Anderson V.L."/>
            <person name="Armstrong M.R."/>
            <person name="Avrova A."/>
            <person name="Baxter L."/>
            <person name="Beynon J."/>
            <person name="Boevink P.C."/>
            <person name="Bollmann S.R."/>
            <person name="Bos J.I."/>
            <person name="Bulone V."/>
            <person name="Cai G."/>
            <person name="Cakir C."/>
            <person name="Carrington J.C."/>
            <person name="Chawner M."/>
            <person name="Conti L."/>
            <person name="Costanzo S."/>
            <person name="Ewan R."/>
            <person name="Fahlgren N."/>
            <person name="Fischbach M.A."/>
            <person name="Fugelstad J."/>
            <person name="Gilroy E.M."/>
            <person name="Gnerre S."/>
            <person name="Green P.J."/>
            <person name="Grenville-Briggs L.J."/>
            <person name="Griffith J."/>
            <person name="Grunwald N.J."/>
            <person name="Horn K."/>
            <person name="Horner N.R."/>
            <person name="Hu C.H."/>
            <person name="Huitema E."/>
            <person name="Jeong D.H."/>
            <person name="Jones A.M."/>
            <person name="Jones J.D."/>
            <person name="Jones R.W."/>
            <person name="Karlsson E.K."/>
            <person name="Kunjeti S.G."/>
            <person name="Lamour K."/>
            <person name="Liu Z."/>
            <person name="Ma L."/>
            <person name="Maclean D."/>
            <person name="Chibucos M.C."/>
            <person name="McDonald H."/>
            <person name="McWalters J."/>
            <person name="Meijer H.J."/>
            <person name="Morgan W."/>
            <person name="Morris P.F."/>
            <person name="Munro C.A."/>
            <person name="O'Neill K."/>
            <person name="Ospina-Giraldo M."/>
            <person name="Pinzon A."/>
            <person name="Pritchard L."/>
            <person name="Ramsahoye B."/>
            <person name="Ren Q."/>
            <person name="Restrepo S."/>
            <person name="Roy S."/>
            <person name="Sadanandom A."/>
            <person name="Savidor A."/>
            <person name="Schornack S."/>
            <person name="Schwartz D.C."/>
            <person name="Schumann U.D."/>
            <person name="Schwessinger B."/>
            <person name="Seyer L."/>
            <person name="Sharpe T."/>
            <person name="Silvar C."/>
            <person name="Song J."/>
            <person name="Studholme D.J."/>
            <person name="Sykes S."/>
            <person name="Thines M."/>
            <person name="van de Vondervoort P.J."/>
            <person name="Phuntumart V."/>
            <person name="Wawra S."/>
            <person name="Weide R."/>
            <person name="Win J."/>
            <person name="Young C."/>
            <person name="Zhou S."/>
            <person name="Fry W."/>
            <person name="Meyers B.C."/>
            <person name="van West P."/>
            <person name="Ristaino J."/>
            <person name="Govers F."/>
            <person name="Birch P.R."/>
            <person name="Whisson S.C."/>
            <person name="Judelson H.S."/>
            <person name="Nusbaum C."/>
        </authorList>
    </citation>
    <scope>NUCLEOTIDE SEQUENCE [LARGE SCALE GENOMIC DNA]</scope>
    <source>
        <strain evidence="3">T30-4</strain>
    </source>
</reference>
<evidence type="ECO:0000313" key="2">
    <source>
        <dbReference type="EMBL" id="EEY53739.1"/>
    </source>
</evidence>
<dbReference type="EMBL" id="DS028233">
    <property type="protein sequence ID" value="EEY53739.1"/>
    <property type="molecule type" value="Genomic_DNA"/>
</dbReference>
<feature type="region of interest" description="Disordered" evidence="1">
    <location>
        <begin position="36"/>
        <end position="72"/>
    </location>
</feature>
<feature type="region of interest" description="Disordered" evidence="1">
    <location>
        <begin position="237"/>
        <end position="278"/>
    </location>
</feature>
<dbReference type="InParanoid" id="D0P124"/>
<proteinExistence type="predicted"/>